<comment type="subcellular location">
    <subcellularLocation>
        <location evidence="1">Membrane</location>
        <topology evidence="1">Multi-pass membrane protein</topology>
    </subcellularLocation>
</comment>
<evidence type="ECO:0000313" key="5">
    <source>
        <dbReference type="EMBL" id="MDG0955555.1"/>
    </source>
</evidence>
<accession>A0A9X5FR23</accession>
<evidence type="ECO:0000256" key="3">
    <source>
        <dbReference type="ARBA" id="ARBA00022989"/>
    </source>
</evidence>
<keyword evidence="2" id="KW-0812">Transmembrane</keyword>
<keyword evidence="3" id="KW-1133">Transmembrane helix</keyword>
<evidence type="ECO:0000256" key="2">
    <source>
        <dbReference type="ARBA" id="ARBA00022692"/>
    </source>
</evidence>
<evidence type="ECO:0000256" key="4">
    <source>
        <dbReference type="ARBA" id="ARBA00023136"/>
    </source>
</evidence>
<organism evidence="5 6">
    <name type="scientific">Bacillus paranthracis</name>
    <dbReference type="NCBI Taxonomy" id="2026186"/>
    <lineage>
        <taxon>Bacteria</taxon>
        <taxon>Bacillati</taxon>
        <taxon>Bacillota</taxon>
        <taxon>Bacilli</taxon>
        <taxon>Bacillales</taxon>
        <taxon>Bacillaceae</taxon>
        <taxon>Bacillus</taxon>
        <taxon>Bacillus cereus group</taxon>
    </lineage>
</organism>
<comment type="caution">
    <text evidence="5">The sequence shown here is derived from an EMBL/GenBank/DDBJ whole genome shotgun (WGS) entry which is preliminary data.</text>
</comment>
<reference evidence="5" key="1">
    <citation type="submission" date="2023-03" db="EMBL/GenBank/DDBJ databases">
        <title>Genetic diversity of Bacillus cereus sensu lato isolates from Slovenia.</title>
        <authorList>
            <person name="Abdelli M."/>
        </authorList>
    </citation>
    <scope>NUCLEOTIDE SEQUENCE</scope>
    <source>
        <strain evidence="5">SIBC39</strain>
    </source>
</reference>
<keyword evidence="4" id="KW-0472">Membrane</keyword>
<evidence type="ECO:0000313" key="6">
    <source>
        <dbReference type="Proteomes" id="UP001216801"/>
    </source>
</evidence>
<gene>
    <name evidence="5" type="ORF">P6U19_23515</name>
</gene>
<protein>
    <submittedName>
        <fullName evidence="5">DUF4870 domain-containing protein</fullName>
    </submittedName>
</protein>
<proteinExistence type="predicted"/>
<sequence>MKTTTKEKRNTIIMLLLSAAIGIFSPLLMYITLARKNEVYKYHCRKAFNFHLLIFLLFNISSRISDVLFWIVFVFEVVQVIFVAWKVIRDEPYRYFIRIPLFKEDKYAVKENR</sequence>
<dbReference type="AlphaFoldDB" id="A0A9X5FR23"/>
<dbReference type="RefSeq" id="WP_000859130.1">
    <property type="nucleotide sequence ID" value="NZ_CP065149.1"/>
</dbReference>
<dbReference type="EMBL" id="JARPRR010000025">
    <property type="protein sequence ID" value="MDG0955555.1"/>
    <property type="molecule type" value="Genomic_DNA"/>
</dbReference>
<dbReference type="InterPro" id="IPR019109">
    <property type="entry name" value="MamF_MmsF"/>
</dbReference>
<dbReference type="Pfam" id="PF09685">
    <property type="entry name" value="MamF_MmsF"/>
    <property type="match status" value="1"/>
</dbReference>
<name>A0A9X5FR23_9BACI</name>
<dbReference type="Proteomes" id="UP001216801">
    <property type="component" value="Unassembled WGS sequence"/>
</dbReference>
<evidence type="ECO:0000256" key="1">
    <source>
        <dbReference type="ARBA" id="ARBA00004141"/>
    </source>
</evidence>